<dbReference type="eggNOG" id="KOG1866">
    <property type="taxonomic scope" value="Eukaryota"/>
</dbReference>
<dbReference type="PROSITE" id="PS00972">
    <property type="entry name" value="USP_1"/>
    <property type="match status" value="1"/>
</dbReference>
<dbReference type="FunFam" id="3.90.70.10:FF:000090">
    <property type="entry name" value="Clan CA, family C19, ubiquitin hydrolase-like cysteine peptidase"/>
    <property type="match status" value="1"/>
</dbReference>
<dbReference type="InParanoid" id="A2DAL7"/>
<dbReference type="PANTHER" id="PTHR24006">
    <property type="entry name" value="UBIQUITIN CARBOXYL-TERMINAL HYDROLASE"/>
    <property type="match status" value="1"/>
</dbReference>
<name>A2DAL7_TRIV3</name>
<dbReference type="VEuPathDB" id="TrichDB:TVAGG3_0811650"/>
<accession>A2DAL7</accession>
<dbReference type="PANTHER" id="PTHR24006:SF827">
    <property type="entry name" value="UBIQUITIN CARBOXYL-TERMINAL HYDROLASE 34"/>
    <property type="match status" value="1"/>
</dbReference>
<dbReference type="InterPro" id="IPR018200">
    <property type="entry name" value="USP_CS"/>
</dbReference>
<dbReference type="EMBL" id="DS113183">
    <property type="protein sequence ID" value="EAY22520.1"/>
    <property type="molecule type" value="Genomic_DNA"/>
</dbReference>
<organism evidence="2 3">
    <name type="scientific">Trichomonas vaginalis (strain ATCC PRA-98 / G3)</name>
    <dbReference type="NCBI Taxonomy" id="412133"/>
    <lineage>
        <taxon>Eukaryota</taxon>
        <taxon>Metamonada</taxon>
        <taxon>Parabasalia</taxon>
        <taxon>Trichomonadida</taxon>
        <taxon>Trichomonadidae</taxon>
        <taxon>Trichomonas</taxon>
    </lineage>
</organism>
<dbReference type="SUPFAM" id="SSF54001">
    <property type="entry name" value="Cysteine proteinases"/>
    <property type="match status" value="1"/>
</dbReference>
<dbReference type="KEGG" id="tva:5468075"/>
<reference evidence="2" key="2">
    <citation type="journal article" date="2007" name="Science">
        <title>Draft genome sequence of the sexually transmitted pathogen Trichomonas vaginalis.</title>
        <authorList>
            <person name="Carlton J.M."/>
            <person name="Hirt R.P."/>
            <person name="Silva J.C."/>
            <person name="Delcher A.L."/>
            <person name="Schatz M."/>
            <person name="Zhao Q."/>
            <person name="Wortman J.R."/>
            <person name="Bidwell S.L."/>
            <person name="Alsmark U.C.M."/>
            <person name="Besteiro S."/>
            <person name="Sicheritz-Ponten T."/>
            <person name="Noel C.J."/>
            <person name="Dacks J.B."/>
            <person name="Foster P.G."/>
            <person name="Simillion C."/>
            <person name="Van de Peer Y."/>
            <person name="Miranda-Saavedra D."/>
            <person name="Barton G.J."/>
            <person name="Westrop G.D."/>
            <person name="Mueller S."/>
            <person name="Dessi D."/>
            <person name="Fiori P.L."/>
            <person name="Ren Q."/>
            <person name="Paulsen I."/>
            <person name="Zhang H."/>
            <person name="Bastida-Corcuera F.D."/>
            <person name="Simoes-Barbosa A."/>
            <person name="Brown M.T."/>
            <person name="Hayes R.D."/>
            <person name="Mukherjee M."/>
            <person name="Okumura C.Y."/>
            <person name="Schneider R."/>
            <person name="Smith A.J."/>
            <person name="Vanacova S."/>
            <person name="Villalvazo M."/>
            <person name="Haas B.J."/>
            <person name="Pertea M."/>
            <person name="Feldblyum T.V."/>
            <person name="Utterback T.R."/>
            <person name="Shu C.L."/>
            <person name="Osoegawa K."/>
            <person name="de Jong P.J."/>
            <person name="Hrdy I."/>
            <person name="Horvathova L."/>
            <person name="Zubacova Z."/>
            <person name="Dolezal P."/>
            <person name="Malik S.B."/>
            <person name="Logsdon J.M. Jr."/>
            <person name="Henze K."/>
            <person name="Gupta A."/>
            <person name="Wang C.C."/>
            <person name="Dunne R.L."/>
            <person name="Upcroft J.A."/>
            <person name="Upcroft P."/>
            <person name="White O."/>
            <person name="Salzberg S.L."/>
            <person name="Tang P."/>
            <person name="Chiu C.-H."/>
            <person name="Lee Y.-S."/>
            <person name="Embley T.M."/>
            <person name="Coombs G.H."/>
            <person name="Mottram J.C."/>
            <person name="Tachezy J."/>
            <person name="Fraser-Liggett C.M."/>
            <person name="Johnson P.J."/>
        </authorList>
    </citation>
    <scope>NUCLEOTIDE SEQUENCE [LARGE SCALE GENOMIC DNA]</scope>
    <source>
        <strain evidence="2">G3</strain>
    </source>
</reference>
<evidence type="ECO:0000313" key="3">
    <source>
        <dbReference type="Proteomes" id="UP000001542"/>
    </source>
</evidence>
<dbReference type="InterPro" id="IPR038765">
    <property type="entry name" value="Papain-like_cys_pep_sf"/>
</dbReference>
<protein>
    <submittedName>
        <fullName evidence="2">Clan CA, family C19, ubiquitin hydrolase-like cysteine peptidase</fullName>
    </submittedName>
</protein>
<dbReference type="Gene3D" id="3.90.70.10">
    <property type="entry name" value="Cysteine proteinases"/>
    <property type="match status" value="1"/>
</dbReference>
<gene>
    <name evidence="2" type="ORF">TVAG_035430</name>
</gene>
<dbReference type="InterPro" id="IPR001394">
    <property type="entry name" value="Peptidase_C19_UCH"/>
</dbReference>
<dbReference type="PROSITE" id="PS50235">
    <property type="entry name" value="USP_3"/>
    <property type="match status" value="1"/>
</dbReference>
<dbReference type="GO" id="GO:0016579">
    <property type="term" value="P:protein deubiquitination"/>
    <property type="evidence" value="ECO:0007669"/>
    <property type="project" value="InterPro"/>
</dbReference>
<reference evidence="2" key="1">
    <citation type="submission" date="2006-10" db="EMBL/GenBank/DDBJ databases">
        <authorList>
            <person name="Amadeo P."/>
            <person name="Zhao Q."/>
            <person name="Wortman J."/>
            <person name="Fraser-Liggett C."/>
            <person name="Carlton J."/>
        </authorList>
    </citation>
    <scope>NUCLEOTIDE SEQUENCE</scope>
    <source>
        <strain evidence="2">G3</strain>
    </source>
</reference>
<dbReference type="InterPro" id="IPR050164">
    <property type="entry name" value="Peptidase_C19"/>
</dbReference>
<proteinExistence type="predicted"/>
<dbReference type="SMR" id="A2DAL7"/>
<sequence>MASKLMIPPPEKDFEVWATFITENVGQNDVFILQLPPLKKLVADYYNNKSLSGKLQNVSNRFIGEILPTICKKILQISIWKKYNMIITEILQGVCKIIYKYHEKLSDELISTLISILYPGYPYYFTANEFTHEKLDKWIIVVGYLFDDQRALDLIVNFYAKNTNLLNFENCSVIFTAFQRYFDIYSSLYSKNYEKILNYYIENIKTMKSTENNSFQVSLESFLQCICYKSSLAIFIIPNLLKLSTEQLKSDKLEENVNGIIMVKEIICNKKIFMMDFDEKINFVKGLIKLDLHEKTLIYLSQIITTLAKYFTSCSDLDTQCKYDIWQIIEILWEKTKTVHFSLQSKYTEILGKTFAIVGETKTKTWIERLEDNPLIVNVLTYSAININKPDDFLDMILTQKQHMKNVVVELTSNLVKKIQNNIAIKTANMFSIDPCVEYAQILIHTFNTCHESATTSILEQISDTINKINDEIPIYDLIFTILVSMEKPLDVTILNKFLQEEPKSEFWEFLNKLLEKNGKSSLSDESFAKIKDFLVNDGYFSNTKEFMGFLKNIIIIIGIDNKLILSNAFASKTIPKKIELKSFDIPGMQIIFKALDNDKSDQSPAFDTLLFFLDNCSVRIIKEVCDKLLILLKESPESRKIVYFKLIQIFIDKYEENDNLFSEKTYRHGDILLPCSNNYKVNLKYNETLYPLVLSQEELKYKTAYLLDKFSAYYPIDFEKNSNVKINSLTMNPANLLLDYISKNDVIVTVDSLKIHDYNFVSSDEVPSIIFFEKNLTSFIKDFLHNNSNLSKSDKLTLKGLLQKLPDDEEYRGLLVTYPDVLMTYFSSETSQILAEYILEILSFRVLKENIRDRFVSIDGIKILFDKINEPDFKSILAKAFSILSNMPENELVTYTEQIFDLIATNIVNIKQENRDIAIVLICKLDLSKIESKFLENNNILNNIFEKCPFNYHLKLSTYISKFTCNEELINYSKMRIKESQKPYFYYPIYSMSCSLSKNDSDAIECYEMLMNEINSAKHYSIYSLQFVLEKVLKISNNPEDVIKRCFETTKLCDDEKTMIKIFNRLKNISDKETLKKCADEFVSELLMNSYEFTNKTRSIYGTGLKNLGATCYMNSTIQQLFGLAPFLERFLQEKYEEDNSMYDLQLLFSSLLLTRRPFSNPKSFASKWKGWGNKTIKFGEEQDASEFLSMLLDGFTDDVKEMFTGQFFNEFKSEENEVVSKNFESFRLFSVDVSRNTNLIDSFNEMKTPEHFENYKLENGREIPVNKFTKIQKAPTVLIVHLRRLVYDYTKMQRQKINNKFIFPDDLDIADFVVENEDCKYDLKGVICHKGTAESGHYFSFCKKSDKKDYIKYDDMEVTKEDKNSFHSSADGTGKGETSSAYILFYTKKKFEKDFFDTKSDICKFVPEIFVEEIKKDNSLFLSSQLAFSKPLFDLVLHLCDLKIFMKYLCEIFVKSNFEEFIPALDNKIGSLNEEEIDQMGEVMADEIQNIARIITSPSDEKIPQFIRKILKFVIEESTLQNSLKIFSQIVDIFSKCVSAWYSYQSIGLLLHSYTQKGRKYILALDDETISKLLNSILMIYENDHPESILKSIDISEILSAMTDICSFKVKREFSQLLDLENKIKSGSNTQKIVFQRLKKILIQNQEKIQEEFNVYDLKTDSELISLFSNENSMQRITYTLLIDLSNKETFDKAKEYFYDHLEPFIKYLNQKRSDNIKNYSQRIFQRLFPNYSNNYFNPVPCDNLENNDEAAKIIKTIVKVAKKSISELLFIVLFWLVVSSNNYDFDFFSILMMIITSLENDKKFEFCLQFAMKLIEQNKFDKERVIKFRNDINNLALSTQCGQKINPMLVCLCLFFEPEELIVYLKNYKSKIINGIFNMISKQNIYSDISYKLILLFIDLKENHGFDDSDFMKKLFAQNVTTIDHLTRSYPLFDKVAAITGNLYLAQTLIKYVNGLLSKSNAVECVCKIFDFIRPPLHPKDVFPSNSYDFMAKLNDAIPAIQISFCDMIASFCIANKPTFLHTMKEKSNQYKLNFLKCRLALIEENEVALLDSIKTDNAKLKIQILSHCVDEFKDSWLQMIGIELLYLATFEPQECSLFWSRVIDSLGDEWPKAVDNLVNRLKRKGMNEISPDQYNLMKLLISKYEITYDQIFDILQKNGISELEINSIESLLKNCMK</sequence>
<dbReference type="RefSeq" id="XP_001583506.1">
    <property type="nucleotide sequence ID" value="XM_001583456.1"/>
</dbReference>
<evidence type="ECO:0000259" key="1">
    <source>
        <dbReference type="PROSITE" id="PS50235"/>
    </source>
</evidence>
<dbReference type="Pfam" id="PF00443">
    <property type="entry name" value="UCH"/>
    <property type="match status" value="1"/>
</dbReference>
<dbReference type="InterPro" id="IPR028889">
    <property type="entry name" value="USP"/>
</dbReference>
<feature type="domain" description="USP" evidence="1">
    <location>
        <begin position="1104"/>
        <end position="1391"/>
    </location>
</feature>
<keyword evidence="3" id="KW-1185">Reference proteome</keyword>
<evidence type="ECO:0000313" key="2">
    <source>
        <dbReference type="EMBL" id="EAY22520.1"/>
    </source>
</evidence>
<dbReference type="GO" id="GO:0004843">
    <property type="term" value="F:cysteine-type deubiquitinase activity"/>
    <property type="evidence" value="ECO:0007669"/>
    <property type="project" value="InterPro"/>
</dbReference>
<dbReference type="Proteomes" id="UP000001542">
    <property type="component" value="Unassembled WGS sequence"/>
</dbReference>
<dbReference type="OrthoDB" id="289038at2759"/>
<dbReference type="PROSITE" id="PS00973">
    <property type="entry name" value="USP_2"/>
    <property type="match status" value="1"/>
</dbReference>
<dbReference type="VEuPathDB" id="TrichDB:TVAG_035430"/>
<keyword evidence="2" id="KW-0378">Hydrolase</keyword>